<protein>
    <submittedName>
        <fullName evidence="1">Uncharacterized protein</fullName>
    </submittedName>
</protein>
<accession>A0A6A3X9W7</accession>
<reference evidence="1 2" key="1">
    <citation type="submission" date="2018-08" db="EMBL/GenBank/DDBJ databases">
        <title>Genomic investigation of the strawberry pathogen Phytophthora fragariae indicates pathogenicity is determined by transcriptional variation in three key races.</title>
        <authorList>
            <person name="Adams T.M."/>
            <person name="Armitage A.D."/>
            <person name="Sobczyk M.K."/>
            <person name="Bates H.J."/>
            <person name="Dunwell J.M."/>
            <person name="Nellist C.F."/>
            <person name="Harrison R.J."/>
        </authorList>
    </citation>
    <scope>NUCLEOTIDE SEQUENCE [LARGE SCALE GENOMIC DNA]</scope>
    <source>
        <strain evidence="1 2">NOV-27</strain>
    </source>
</reference>
<dbReference type="OrthoDB" id="10408725at2759"/>
<gene>
    <name evidence="1" type="ORF">PF005_g17416</name>
</gene>
<keyword evidence="2" id="KW-1185">Reference proteome</keyword>
<proteinExistence type="predicted"/>
<evidence type="ECO:0000313" key="1">
    <source>
        <dbReference type="EMBL" id="KAE9195100.1"/>
    </source>
</evidence>
<sequence length="38" mass="4303">MDTWQRGSDENLITTTSLSRGAFCALLTRFSSFYDIPT</sequence>
<name>A0A6A3X9W7_9STRA</name>
<dbReference type="AlphaFoldDB" id="A0A6A3X9W7"/>
<dbReference type="Proteomes" id="UP000433483">
    <property type="component" value="Unassembled WGS sequence"/>
</dbReference>
<comment type="caution">
    <text evidence="1">The sequence shown here is derived from an EMBL/GenBank/DDBJ whole genome shotgun (WGS) entry which is preliminary data.</text>
</comment>
<organism evidence="1 2">
    <name type="scientific">Phytophthora fragariae</name>
    <dbReference type="NCBI Taxonomy" id="53985"/>
    <lineage>
        <taxon>Eukaryota</taxon>
        <taxon>Sar</taxon>
        <taxon>Stramenopiles</taxon>
        <taxon>Oomycota</taxon>
        <taxon>Peronosporomycetes</taxon>
        <taxon>Peronosporales</taxon>
        <taxon>Peronosporaceae</taxon>
        <taxon>Phytophthora</taxon>
    </lineage>
</organism>
<feature type="non-terminal residue" evidence="1">
    <location>
        <position position="38"/>
    </location>
</feature>
<evidence type="ECO:0000313" key="2">
    <source>
        <dbReference type="Proteomes" id="UP000433483"/>
    </source>
</evidence>
<dbReference type="EMBL" id="QXGB01001200">
    <property type="protein sequence ID" value="KAE9195100.1"/>
    <property type="molecule type" value="Genomic_DNA"/>
</dbReference>